<protein>
    <submittedName>
        <fullName evidence="2">Uncharacterized protein</fullName>
    </submittedName>
</protein>
<organism evidence="2 3">
    <name type="scientific">Mycetocola miduiensis</name>
    <dbReference type="NCBI Taxonomy" id="995034"/>
    <lineage>
        <taxon>Bacteria</taxon>
        <taxon>Bacillati</taxon>
        <taxon>Actinomycetota</taxon>
        <taxon>Actinomycetes</taxon>
        <taxon>Micrococcales</taxon>
        <taxon>Microbacteriaceae</taxon>
        <taxon>Mycetocola</taxon>
    </lineage>
</organism>
<dbReference type="Proteomes" id="UP000198867">
    <property type="component" value="Unassembled WGS sequence"/>
</dbReference>
<evidence type="ECO:0000256" key="1">
    <source>
        <dbReference type="SAM" id="Phobius"/>
    </source>
</evidence>
<reference evidence="3" key="1">
    <citation type="submission" date="2016-10" db="EMBL/GenBank/DDBJ databases">
        <authorList>
            <person name="Varghese N."/>
            <person name="Submissions S."/>
        </authorList>
    </citation>
    <scope>NUCLEOTIDE SEQUENCE [LARGE SCALE GENOMIC DNA]</scope>
    <source>
        <strain evidence="3">CGMCC 1.11101</strain>
    </source>
</reference>
<keyword evidence="1" id="KW-1133">Transmembrane helix</keyword>
<sequence>MEFDSLFWWNFWVVIQVLAVAGIVLAFALFIRWGTRKSAILESNRTTEGHGRAGAGT</sequence>
<proteinExistence type="predicted"/>
<dbReference type="EMBL" id="FOVM01000001">
    <property type="protein sequence ID" value="SFN43825.1"/>
    <property type="molecule type" value="Genomic_DNA"/>
</dbReference>
<dbReference type="AlphaFoldDB" id="A0A1I4Z0N6"/>
<name>A0A1I4Z0N6_9MICO</name>
<feature type="transmembrane region" description="Helical" evidence="1">
    <location>
        <begin position="6"/>
        <end position="31"/>
    </location>
</feature>
<accession>A0A1I4Z0N6</accession>
<evidence type="ECO:0000313" key="2">
    <source>
        <dbReference type="EMBL" id="SFN43825.1"/>
    </source>
</evidence>
<evidence type="ECO:0000313" key="3">
    <source>
        <dbReference type="Proteomes" id="UP000198867"/>
    </source>
</evidence>
<gene>
    <name evidence="2" type="ORF">SAMN05216219_0650</name>
</gene>
<keyword evidence="1" id="KW-0472">Membrane</keyword>
<keyword evidence="3" id="KW-1185">Reference proteome</keyword>
<keyword evidence="1" id="KW-0812">Transmembrane</keyword>